<reference evidence="2 3" key="1">
    <citation type="journal article" date="1992" name="Lakartidningen">
        <title>[Penicillin V and not amoxicillin is the first choice preparation in acute otitis].</title>
        <authorList>
            <person name="Kamme C."/>
            <person name="Lundgren K."/>
            <person name="Prellner K."/>
        </authorList>
    </citation>
    <scope>NUCLEOTIDE SEQUENCE [LARGE SCALE GENOMIC DNA]</scope>
    <source>
        <strain evidence="2 3">PC3997IV</strain>
    </source>
</reference>
<organism evidence="2 3">
    <name type="scientific">Brachyspira aalborgi</name>
    <dbReference type="NCBI Taxonomy" id="29522"/>
    <lineage>
        <taxon>Bacteria</taxon>
        <taxon>Pseudomonadati</taxon>
        <taxon>Spirochaetota</taxon>
        <taxon>Spirochaetia</taxon>
        <taxon>Brachyspirales</taxon>
        <taxon>Brachyspiraceae</taxon>
        <taxon>Brachyspira</taxon>
    </lineage>
</organism>
<feature type="chain" id="PRO_5022869057" description="Nuclease" evidence="1">
    <location>
        <begin position="24"/>
        <end position="79"/>
    </location>
</feature>
<keyword evidence="1" id="KW-0732">Signal</keyword>
<sequence length="79" mass="8890">MINLKVRYICISLFFISSLIIQAKTYATCGQTPYDNITDFEIVKVRDGDTFVINVKNIPDVFGEEIAVAKAGNRLVFVE</sequence>
<feature type="signal peptide" evidence="1">
    <location>
        <begin position="1"/>
        <end position="23"/>
    </location>
</feature>
<comment type="caution">
    <text evidence="2">The sequence shown here is derived from an EMBL/GenBank/DDBJ whole genome shotgun (WGS) entry which is preliminary data.</text>
</comment>
<dbReference type="Proteomes" id="UP000325002">
    <property type="component" value="Unassembled WGS sequence"/>
</dbReference>
<proteinExistence type="predicted"/>
<gene>
    <name evidence="2" type="ORF">EPJ81_07895</name>
</gene>
<evidence type="ECO:0008006" key="4">
    <source>
        <dbReference type="Google" id="ProtNLM"/>
    </source>
</evidence>
<name>A0A5C8ES65_9SPIR</name>
<evidence type="ECO:0000313" key="2">
    <source>
        <dbReference type="EMBL" id="TXJ39030.1"/>
    </source>
</evidence>
<protein>
    <recommendedName>
        <fullName evidence="4">Nuclease</fullName>
    </recommendedName>
</protein>
<evidence type="ECO:0000313" key="3">
    <source>
        <dbReference type="Proteomes" id="UP000325002"/>
    </source>
</evidence>
<accession>A0A5C8ES65</accession>
<evidence type="ECO:0000256" key="1">
    <source>
        <dbReference type="SAM" id="SignalP"/>
    </source>
</evidence>
<dbReference type="AlphaFoldDB" id="A0A5C8ES65"/>
<dbReference type="EMBL" id="SAYD01000018">
    <property type="protein sequence ID" value="TXJ39030.1"/>
    <property type="molecule type" value="Genomic_DNA"/>
</dbReference>
<dbReference type="RefSeq" id="WP_147778511.1">
    <property type="nucleotide sequence ID" value="NZ_SAYD01000018.1"/>
</dbReference>